<accession>A0ABU9K4M9</accession>
<organism evidence="2 3">
    <name type="scientific">Caldifermentibacillus hisashii</name>
    <dbReference type="NCBI Taxonomy" id="996558"/>
    <lineage>
        <taxon>Bacteria</taxon>
        <taxon>Bacillati</taxon>
        <taxon>Bacillota</taxon>
        <taxon>Bacilli</taxon>
        <taxon>Bacillales</taxon>
        <taxon>Bacillaceae</taxon>
        <taxon>Caldifermentibacillus</taxon>
    </lineage>
</organism>
<protein>
    <submittedName>
        <fullName evidence="2">Zinc ribbon domain-containing protein</fullName>
    </submittedName>
</protein>
<name>A0ABU9K4M9_9BACI</name>
<sequence>MIELNNIFSRLCKCKFCGKNMKYKNERNIGKYICSTYDNYGKNYCKRTHVSEDFLKSLIFRRFQRELSDQEIREIVDYVEVEDSLLLEIHFKNGDEPILLKGKFIQF</sequence>
<feature type="domain" description="Recombinase zinc beta ribbon" evidence="1">
    <location>
        <begin position="7"/>
        <end position="62"/>
    </location>
</feature>
<evidence type="ECO:0000313" key="3">
    <source>
        <dbReference type="Proteomes" id="UP001459714"/>
    </source>
</evidence>
<reference evidence="2 3" key="1">
    <citation type="submission" date="2024-03" db="EMBL/GenBank/DDBJ databases">
        <title>Bacilli Hybrid Assemblies.</title>
        <authorList>
            <person name="Kovac J."/>
        </authorList>
    </citation>
    <scope>NUCLEOTIDE SEQUENCE [LARGE SCALE GENOMIC DNA]</scope>
    <source>
        <strain evidence="2 3">FSL M8-0022</strain>
    </source>
</reference>
<evidence type="ECO:0000259" key="1">
    <source>
        <dbReference type="Pfam" id="PF13408"/>
    </source>
</evidence>
<comment type="caution">
    <text evidence="2">The sequence shown here is derived from an EMBL/GenBank/DDBJ whole genome shotgun (WGS) entry which is preliminary data.</text>
</comment>
<evidence type="ECO:0000313" key="2">
    <source>
        <dbReference type="EMBL" id="MEL3959417.1"/>
    </source>
</evidence>
<proteinExistence type="predicted"/>
<keyword evidence="3" id="KW-1185">Reference proteome</keyword>
<dbReference type="Pfam" id="PF13408">
    <property type="entry name" value="Zn_ribbon_recom"/>
    <property type="match status" value="1"/>
</dbReference>
<dbReference type="RefSeq" id="WP_342021055.1">
    <property type="nucleotide sequence ID" value="NZ_JBBYAK010000002.1"/>
</dbReference>
<dbReference type="EMBL" id="JBBYAK010000002">
    <property type="protein sequence ID" value="MEL3959417.1"/>
    <property type="molecule type" value="Genomic_DNA"/>
</dbReference>
<gene>
    <name evidence="2" type="ORF">NST17_19890</name>
</gene>
<dbReference type="InterPro" id="IPR025827">
    <property type="entry name" value="Zn_ribbon_recom_dom"/>
</dbReference>
<dbReference type="Proteomes" id="UP001459714">
    <property type="component" value="Unassembled WGS sequence"/>
</dbReference>